<dbReference type="Pfam" id="PF04012">
    <property type="entry name" value="PspA_IM30"/>
    <property type="match status" value="1"/>
</dbReference>
<organism evidence="3 4">
    <name type="scientific">Actinotalea fermentans</name>
    <dbReference type="NCBI Taxonomy" id="43671"/>
    <lineage>
        <taxon>Bacteria</taxon>
        <taxon>Bacillati</taxon>
        <taxon>Actinomycetota</taxon>
        <taxon>Actinomycetes</taxon>
        <taxon>Micrococcales</taxon>
        <taxon>Cellulomonadaceae</taxon>
        <taxon>Actinotalea</taxon>
    </lineage>
</organism>
<comment type="caution">
    <text evidence="3">The sequence shown here is derived from an EMBL/GenBank/DDBJ whole genome shotgun (WGS) entry which is preliminary data.</text>
</comment>
<dbReference type="InterPro" id="IPR007157">
    <property type="entry name" value="PspA_VIPP1"/>
</dbReference>
<reference evidence="3 4" key="1">
    <citation type="submission" date="2019-07" db="EMBL/GenBank/DDBJ databases">
        <title>Whole genome shotgun sequence of Actinotalea fermentans NBRC 105374.</title>
        <authorList>
            <person name="Hosoyama A."/>
            <person name="Uohara A."/>
            <person name="Ohji S."/>
            <person name="Ichikawa N."/>
        </authorList>
    </citation>
    <scope>NUCLEOTIDE SEQUENCE [LARGE SCALE GENOMIC DNA]</scope>
    <source>
        <strain evidence="3 4">NBRC 105374</strain>
    </source>
</reference>
<sequence>MAEKQTILGRIAQLTRANINALLDRAEDPEKMLDQLIRDYTNSIAEAEEAVAVTIGNVRLAEQDHAADVAAAADWGAKAVAASGKADQLRAAGNAAEADRFDGLAKVALSKQIAFENEARAAEPMIASQNEVAEKLKSGLAQMKEKLGDLRTRRDQLVARARSAQAQAQVQDALSSINVLDPTTEVARFEEKVRREEARVAGKAEIAASSLDAQFEELEADAGAAEVEARLAALKAGGPTA</sequence>
<gene>
    <name evidence="3" type="ORF">AFE02nite_16850</name>
</gene>
<dbReference type="EMBL" id="BJYK01000004">
    <property type="protein sequence ID" value="GEN79951.1"/>
    <property type="molecule type" value="Genomic_DNA"/>
</dbReference>
<feature type="coiled-coil region" evidence="2">
    <location>
        <begin position="126"/>
        <end position="167"/>
    </location>
</feature>
<dbReference type="RefSeq" id="WP_034246355.1">
    <property type="nucleotide sequence ID" value="NZ_BJYK01000004.1"/>
</dbReference>
<name>A0A511YXN4_9CELL</name>
<evidence type="ECO:0000313" key="3">
    <source>
        <dbReference type="EMBL" id="GEN79951.1"/>
    </source>
</evidence>
<keyword evidence="2" id="KW-0175">Coiled coil</keyword>
<dbReference type="PANTHER" id="PTHR31088">
    <property type="entry name" value="MEMBRANE-ASSOCIATED PROTEIN VIPP1, CHLOROPLASTIC"/>
    <property type="match status" value="1"/>
</dbReference>
<dbReference type="OrthoDB" id="9779630at2"/>
<dbReference type="AlphaFoldDB" id="A0A511YXN4"/>
<evidence type="ECO:0000256" key="2">
    <source>
        <dbReference type="SAM" id="Coils"/>
    </source>
</evidence>
<evidence type="ECO:0000313" key="4">
    <source>
        <dbReference type="Proteomes" id="UP000321484"/>
    </source>
</evidence>
<dbReference type="Proteomes" id="UP000321484">
    <property type="component" value="Unassembled WGS sequence"/>
</dbReference>
<evidence type="ECO:0000256" key="1">
    <source>
        <dbReference type="ARBA" id="ARBA00043985"/>
    </source>
</evidence>
<accession>A0A511YXN4</accession>
<dbReference type="PANTHER" id="PTHR31088:SF6">
    <property type="entry name" value="PHAGE SHOCK PROTEIN A"/>
    <property type="match status" value="1"/>
</dbReference>
<comment type="similarity">
    <text evidence="1">Belongs to the PspA/Vipp/IM30 family.</text>
</comment>
<proteinExistence type="inferred from homology"/>
<protein>
    <submittedName>
        <fullName evidence="3">Phage shock protein A</fullName>
    </submittedName>
</protein>
<keyword evidence="4" id="KW-1185">Reference proteome</keyword>